<reference evidence="3" key="1">
    <citation type="submission" date="2022-05" db="EMBL/GenBank/DDBJ databases">
        <authorList>
            <person name="Sun H.-N."/>
        </authorList>
    </citation>
    <scope>NUCLEOTIDE SEQUENCE</scope>
    <source>
        <strain evidence="3">HB14</strain>
    </source>
</reference>
<comment type="caution">
    <text evidence="3">The sequence shown here is derived from an EMBL/GenBank/DDBJ whole genome shotgun (WGS) entry which is preliminary data.</text>
</comment>
<dbReference type="Gene3D" id="1.10.132.90">
    <property type="match status" value="1"/>
</dbReference>
<feature type="region of interest" description="Disordered" evidence="1">
    <location>
        <begin position="1"/>
        <end position="26"/>
    </location>
</feature>
<evidence type="ECO:0000259" key="2">
    <source>
        <dbReference type="Pfam" id="PF18433"/>
    </source>
</evidence>
<proteinExistence type="predicted"/>
<dbReference type="RefSeq" id="WP_253967090.1">
    <property type="nucleotide sequence ID" value="NZ_JAMFTH010000001.1"/>
</dbReference>
<evidence type="ECO:0000256" key="1">
    <source>
        <dbReference type="SAM" id="MobiDB-lite"/>
    </source>
</evidence>
<gene>
    <name evidence="3" type="ORF">M6D89_05860</name>
</gene>
<protein>
    <submittedName>
        <fullName evidence="3">DUF5610 domain-containing protein</fullName>
    </submittedName>
</protein>
<dbReference type="Pfam" id="PF18433">
    <property type="entry name" value="DUF5610"/>
    <property type="match status" value="1"/>
</dbReference>
<evidence type="ECO:0000313" key="3">
    <source>
        <dbReference type="EMBL" id="MCP8898822.1"/>
    </source>
</evidence>
<sequence length="367" mass="39597">MIDSNLSSISSVSQSPRAADKPSAQNLVSDSALTQLSGKRAFSGFEPLSAERAAGNILGFIERQINRDIANGADQEALESRLEAGLKGFKQGFAEAEEKLKALNMLNPTVRQDIDKTYDLVTSGIAELGAKMGISTEASSDDPVSLSDAAPGSLRVRAEYASAEQFEFRVRTQEGDWVSISASSSTAQGLNAQGNGEGASLSYAQSSSSGYSISVEGDLNEREREAIESLIGQVDQLADEFFTGDLDQAFEYAQSLGYDDSQISGFALQLTRTEYQRVDAAYQGSDRADSLASRLAPLGDFIEQTRKAVDTASEFAEPIELMRSLVEAMYADIDRPANPDGQRFTQFLDRVLNQTAQMLNQTPVEGE</sequence>
<accession>A0A9X2I3J6</accession>
<name>A0A9X2I3J6_9GAMM</name>
<dbReference type="EMBL" id="JAMFTH010000001">
    <property type="protein sequence ID" value="MCP8898822.1"/>
    <property type="molecule type" value="Genomic_DNA"/>
</dbReference>
<dbReference type="AlphaFoldDB" id="A0A9X2I3J6"/>
<evidence type="ECO:0000313" key="4">
    <source>
        <dbReference type="Proteomes" id="UP001139319"/>
    </source>
</evidence>
<feature type="compositionally biased region" description="Low complexity" evidence="1">
    <location>
        <begin position="1"/>
        <end position="15"/>
    </location>
</feature>
<dbReference type="Proteomes" id="UP001139319">
    <property type="component" value="Unassembled WGS sequence"/>
</dbReference>
<keyword evidence="4" id="KW-1185">Reference proteome</keyword>
<dbReference type="InterPro" id="IPR041651">
    <property type="entry name" value="DUF5610"/>
</dbReference>
<feature type="domain" description="DUF5610" evidence="2">
    <location>
        <begin position="41"/>
        <end position="128"/>
    </location>
</feature>
<organism evidence="3 4">
    <name type="scientific">Gilvimarinus xylanilyticus</name>
    <dbReference type="NCBI Taxonomy" id="2944139"/>
    <lineage>
        <taxon>Bacteria</taxon>
        <taxon>Pseudomonadati</taxon>
        <taxon>Pseudomonadota</taxon>
        <taxon>Gammaproteobacteria</taxon>
        <taxon>Cellvibrionales</taxon>
        <taxon>Cellvibrionaceae</taxon>
        <taxon>Gilvimarinus</taxon>
    </lineage>
</organism>
<reference evidence="3" key="2">
    <citation type="submission" date="2023-01" db="EMBL/GenBank/DDBJ databases">
        <title>Gilvimarinus xylanilyticus HB14 isolated from Caulerpa lentillifera aquaculture base in Hainan, China.</title>
        <authorList>
            <person name="Zhang Y.-J."/>
        </authorList>
    </citation>
    <scope>NUCLEOTIDE SEQUENCE</scope>
    <source>
        <strain evidence="3">HB14</strain>
    </source>
</reference>